<evidence type="ECO:0000313" key="1">
    <source>
        <dbReference type="EMBL" id="HIS36719.1"/>
    </source>
</evidence>
<sequence>MQEIVNFLKEMFMIKNDEKKIGLSQFKTKEPVDKPVVKPVKAAGEVKLSDLMRRSY</sequence>
<reference evidence="1" key="1">
    <citation type="submission" date="2020-10" db="EMBL/GenBank/DDBJ databases">
        <authorList>
            <person name="Gilroy R."/>
        </authorList>
    </citation>
    <scope>NUCLEOTIDE SEQUENCE</scope>
    <source>
        <strain evidence="1">6276</strain>
    </source>
</reference>
<dbReference type="EMBL" id="DVIU01000174">
    <property type="protein sequence ID" value="HIS36719.1"/>
    <property type="molecule type" value="Genomic_DNA"/>
</dbReference>
<evidence type="ECO:0000313" key="2">
    <source>
        <dbReference type="Proteomes" id="UP000823928"/>
    </source>
</evidence>
<gene>
    <name evidence="1" type="ORF">IAC10_08845</name>
</gene>
<protein>
    <submittedName>
        <fullName evidence="1">Uncharacterized protein</fullName>
    </submittedName>
</protein>
<name>A0A9D1F013_9BACT</name>
<proteinExistence type="predicted"/>
<accession>A0A9D1F013</accession>
<reference evidence="1" key="2">
    <citation type="journal article" date="2021" name="PeerJ">
        <title>Extensive microbial diversity within the chicken gut microbiome revealed by metagenomics and culture.</title>
        <authorList>
            <person name="Gilroy R."/>
            <person name="Ravi A."/>
            <person name="Getino M."/>
            <person name="Pursley I."/>
            <person name="Horton D.L."/>
            <person name="Alikhan N.F."/>
            <person name="Baker D."/>
            <person name="Gharbi K."/>
            <person name="Hall N."/>
            <person name="Watson M."/>
            <person name="Adriaenssens E.M."/>
            <person name="Foster-Nyarko E."/>
            <person name="Jarju S."/>
            <person name="Secka A."/>
            <person name="Antonio M."/>
            <person name="Oren A."/>
            <person name="Chaudhuri R.R."/>
            <person name="La Ragione R."/>
            <person name="Hildebrand F."/>
            <person name="Pallen M.J."/>
        </authorList>
    </citation>
    <scope>NUCLEOTIDE SEQUENCE</scope>
    <source>
        <strain evidence="1">6276</strain>
    </source>
</reference>
<dbReference type="AlphaFoldDB" id="A0A9D1F013"/>
<dbReference type="Proteomes" id="UP000823928">
    <property type="component" value="Unassembled WGS sequence"/>
</dbReference>
<comment type="caution">
    <text evidence="1">The sequence shown here is derived from an EMBL/GenBank/DDBJ whole genome shotgun (WGS) entry which is preliminary data.</text>
</comment>
<organism evidence="1 2">
    <name type="scientific">Candidatus Scatousia excrementigallinarum</name>
    <dbReference type="NCBI Taxonomy" id="2840935"/>
    <lineage>
        <taxon>Bacteria</taxon>
        <taxon>Candidatus Scatousia</taxon>
    </lineage>
</organism>